<comment type="caution">
    <text evidence="2">The sequence shown here is derived from an EMBL/GenBank/DDBJ whole genome shotgun (WGS) entry which is preliminary data.</text>
</comment>
<reference evidence="2" key="1">
    <citation type="submission" date="2022-11" db="EMBL/GenBank/DDBJ databases">
        <authorList>
            <person name="Scott C."/>
            <person name="Bruce N."/>
        </authorList>
    </citation>
    <scope>NUCLEOTIDE SEQUENCE</scope>
</reference>
<name>A0A9P1M7A8_9PEZI</name>
<evidence type="ECO:0000256" key="1">
    <source>
        <dbReference type="SAM" id="MobiDB-lite"/>
    </source>
</evidence>
<accession>A0A9P1M7A8</accession>
<proteinExistence type="predicted"/>
<evidence type="ECO:0000313" key="2">
    <source>
        <dbReference type="EMBL" id="CAI4212921.1"/>
    </source>
</evidence>
<dbReference type="Proteomes" id="UP000838763">
    <property type="component" value="Unassembled WGS sequence"/>
</dbReference>
<keyword evidence="3" id="KW-1185">Reference proteome</keyword>
<dbReference type="AlphaFoldDB" id="A0A9P1M7A8"/>
<feature type="region of interest" description="Disordered" evidence="1">
    <location>
        <begin position="1"/>
        <end position="45"/>
    </location>
</feature>
<organism evidence="2 3">
    <name type="scientific">Parascedosporium putredinis</name>
    <dbReference type="NCBI Taxonomy" id="1442378"/>
    <lineage>
        <taxon>Eukaryota</taxon>
        <taxon>Fungi</taxon>
        <taxon>Dikarya</taxon>
        <taxon>Ascomycota</taxon>
        <taxon>Pezizomycotina</taxon>
        <taxon>Sordariomycetes</taxon>
        <taxon>Hypocreomycetidae</taxon>
        <taxon>Microascales</taxon>
        <taxon>Microascaceae</taxon>
        <taxon>Parascedosporium</taxon>
    </lineage>
</organism>
<dbReference type="EMBL" id="CALLCH030000006">
    <property type="protein sequence ID" value="CAI4212921.1"/>
    <property type="molecule type" value="Genomic_DNA"/>
</dbReference>
<feature type="compositionally biased region" description="Polar residues" evidence="1">
    <location>
        <begin position="1"/>
        <end position="27"/>
    </location>
</feature>
<dbReference type="OrthoDB" id="3176171at2759"/>
<evidence type="ECO:0000313" key="3">
    <source>
        <dbReference type="Proteomes" id="UP000838763"/>
    </source>
</evidence>
<sequence length="61" mass="6538">MDPETSPSGSISAGLTELSDSQHNARSQIAMPPSFNKGIKRDLPQPDIAEHGFQKWDAAAC</sequence>
<protein>
    <submittedName>
        <fullName evidence="2">Uncharacterized protein</fullName>
    </submittedName>
</protein>
<gene>
    <name evidence="2" type="ORF">PPNO1_LOCUS2671</name>
</gene>